<reference evidence="1 2" key="1">
    <citation type="submission" date="2021-06" db="EMBL/GenBank/DDBJ databases">
        <title>Caerostris extrusa draft genome.</title>
        <authorList>
            <person name="Kono N."/>
            <person name="Arakawa K."/>
        </authorList>
    </citation>
    <scope>NUCLEOTIDE SEQUENCE [LARGE SCALE GENOMIC DNA]</scope>
</reference>
<sequence length="257" mass="29578">MDSDAEAIRDARISDQSKITCVVGNLERRLSLIDFERKIDKVICSHMFHQLSYKEEGFKHTFDLLKPGGEAGFLFAMKTGMYTTLQELISMPKWKDSYKPNHPNLRPAPKPIEVEYANFISKTLVILKKSVLIFISRGDIEKVYNQLLQCSNQGHYAIDLYIKDFGVEKYKNLVEKIGFKVIEIVEEDRRIPYMTDDLCRATLYGIYKIGFEIPEEKQEEFKNDALQSYMKTNAKTEDGKLCVYLSLVSCSPLVGQS</sequence>
<keyword evidence="2" id="KW-1185">Reference proteome</keyword>
<evidence type="ECO:0000313" key="1">
    <source>
        <dbReference type="EMBL" id="GIX83702.1"/>
    </source>
</evidence>
<organism evidence="1 2">
    <name type="scientific">Caerostris extrusa</name>
    <name type="common">Bark spider</name>
    <name type="synonym">Caerostris bankana</name>
    <dbReference type="NCBI Taxonomy" id="172846"/>
    <lineage>
        <taxon>Eukaryota</taxon>
        <taxon>Metazoa</taxon>
        <taxon>Ecdysozoa</taxon>
        <taxon>Arthropoda</taxon>
        <taxon>Chelicerata</taxon>
        <taxon>Arachnida</taxon>
        <taxon>Araneae</taxon>
        <taxon>Araneomorphae</taxon>
        <taxon>Entelegynae</taxon>
        <taxon>Araneoidea</taxon>
        <taxon>Araneidae</taxon>
        <taxon>Caerostris</taxon>
    </lineage>
</organism>
<dbReference type="Proteomes" id="UP001054945">
    <property type="component" value="Unassembled WGS sequence"/>
</dbReference>
<dbReference type="InterPro" id="IPR029063">
    <property type="entry name" value="SAM-dependent_MTases_sf"/>
</dbReference>
<dbReference type="AlphaFoldDB" id="A0AAV4NFZ0"/>
<accession>A0AAV4NFZ0</accession>
<protein>
    <recommendedName>
        <fullName evidence="3">Methyltransferase type 11 domain-containing protein</fullName>
    </recommendedName>
</protein>
<dbReference type="EMBL" id="BPLR01003356">
    <property type="protein sequence ID" value="GIX83702.1"/>
    <property type="molecule type" value="Genomic_DNA"/>
</dbReference>
<proteinExistence type="predicted"/>
<comment type="caution">
    <text evidence="1">The sequence shown here is derived from an EMBL/GenBank/DDBJ whole genome shotgun (WGS) entry which is preliminary data.</text>
</comment>
<dbReference type="SUPFAM" id="SSF53335">
    <property type="entry name" value="S-adenosyl-L-methionine-dependent methyltransferases"/>
    <property type="match status" value="1"/>
</dbReference>
<dbReference type="Gene3D" id="3.40.50.150">
    <property type="entry name" value="Vaccinia Virus protein VP39"/>
    <property type="match status" value="1"/>
</dbReference>
<evidence type="ECO:0000313" key="2">
    <source>
        <dbReference type="Proteomes" id="UP001054945"/>
    </source>
</evidence>
<name>A0AAV4NFZ0_CAEEX</name>
<evidence type="ECO:0008006" key="3">
    <source>
        <dbReference type="Google" id="ProtNLM"/>
    </source>
</evidence>
<gene>
    <name evidence="1" type="primary">AVEN_175512_1</name>
    <name evidence="1" type="ORF">CEXT_398241</name>
</gene>